<accession>A0AAF0J2V0</accession>
<gene>
    <name evidence="2" type="ORF">MNAN1_002483</name>
</gene>
<dbReference type="GO" id="GO:0042729">
    <property type="term" value="C:DASH complex"/>
    <property type="evidence" value="ECO:0007669"/>
    <property type="project" value="InterPro"/>
</dbReference>
<organism evidence="2 3">
    <name type="scientific">Malassezia nana</name>
    <dbReference type="NCBI Taxonomy" id="180528"/>
    <lineage>
        <taxon>Eukaryota</taxon>
        <taxon>Fungi</taxon>
        <taxon>Dikarya</taxon>
        <taxon>Basidiomycota</taxon>
        <taxon>Ustilaginomycotina</taxon>
        <taxon>Malasseziomycetes</taxon>
        <taxon>Malasseziales</taxon>
        <taxon>Malasseziaceae</taxon>
        <taxon>Malassezia</taxon>
    </lineage>
</organism>
<dbReference type="GO" id="GO:0005876">
    <property type="term" value="C:spindle microtubule"/>
    <property type="evidence" value="ECO:0007669"/>
    <property type="project" value="InterPro"/>
</dbReference>
<protein>
    <submittedName>
        <fullName evidence="2">Uncharacterized protein</fullName>
    </submittedName>
</protein>
<dbReference type="GO" id="GO:0008608">
    <property type="term" value="P:attachment of spindle microtubules to kinetochore"/>
    <property type="evidence" value="ECO:0007669"/>
    <property type="project" value="InterPro"/>
</dbReference>
<dbReference type="Pfam" id="PF08287">
    <property type="entry name" value="DASH_Spc19"/>
    <property type="match status" value="1"/>
</dbReference>
<evidence type="ECO:0000313" key="2">
    <source>
        <dbReference type="EMBL" id="WFD27486.1"/>
    </source>
</evidence>
<evidence type="ECO:0000256" key="1">
    <source>
        <dbReference type="SAM" id="Coils"/>
    </source>
</evidence>
<evidence type="ECO:0000313" key="3">
    <source>
        <dbReference type="Proteomes" id="UP001213623"/>
    </source>
</evidence>
<dbReference type="InterPro" id="IPR013251">
    <property type="entry name" value="DASH_Spc19"/>
</dbReference>
<keyword evidence="3" id="KW-1185">Reference proteome</keyword>
<dbReference type="Proteomes" id="UP001213623">
    <property type="component" value="Chromosome 4"/>
</dbReference>
<keyword evidence="1" id="KW-0175">Coiled coil</keyword>
<dbReference type="AlphaFoldDB" id="A0AAF0J2V0"/>
<sequence>MKHFDLVSEREVRQVREHVAAEIAPLLRELIMRAEEATEELAKVDAQAQLLAEEKDAALGRTVTKADFNAQVQELERLRKRRAQLMERVNLLEKEGKSIL</sequence>
<feature type="coiled-coil region" evidence="1">
    <location>
        <begin position="27"/>
        <end position="95"/>
    </location>
</feature>
<dbReference type="EMBL" id="CP119895">
    <property type="protein sequence ID" value="WFD27486.1"/>
    <property type="molecule type" value="Genomic_DNA"/>
</dbReference>
<reference evidence="2" key="1">
    <citation type="submission" date="2023-03" db="EMBL/GenBank/DDBJ databases">
        <title>Mating type loci evolution in Malassezia.</title>
        <authorList>
            <person name="Coelho M.A."/>
        </authorList>
    </citation>
    <scope>NUCLEOTIDE SEQUENCE</scope>
    <source>
        <strain evidence="2">CBS 9557</strain>
    </source>
</reference>
<name>A0AAF0J2V0_9BASI</name>
<proteinExistence type="predicted"/>